<dbReference type="PROSITE" id="PS51084">
    <property type="entry name" value="HIT_2"/>
    <property type="match status" value="1"/>
</dbReference>
<sequence length="161" mass="17932">MHVRTDRMKVYIQDKGALLMTYDSNCIFCKIVSGAIPAAVIYEDDICLAFADLGQATKGHTLLIPKDHQENIFELEEDTAAHLFKTAPKIANAIKKEFQPAGMNIINNNGTAASQSVFHYHLHFIPRYGADDGFQPSFEDNSSQYTSEDLQAIAKSINNHL</sequence>
<accession>A0A1I5UGZ9</accession>
<keyword evidence="6" id="KW-1185">Reference proteome</keyword>
<dbReference type="Pfam" id="PF01230">
    <property type="entry name" value="HIT"/>
    <property type="match status" value="1"/>
</dbReference>
<dbReference type="AlphaFoldDB" id="A0A1I5UGZ9"/>
<evidence type="ECO:0000256" key="3">
    <source>
        <dbReference type="PROSITE-ProRule" id="PRU00464"/>
    </source>
</evidence>
<feature type="short sequence motif" description="Histidine triad motif" evidence="2 3">
    <location>
        <begin position="119"/>
        <end position="123"/>
    </location>
</feature>
<proteinExistence type="predicted"/>
<dbReference type="CDD" id="cd01277">
    <property type="entry name" value="HINT_subgroup"/>
    <property type="match status" value="1"/>
</dbReference>
<dbReference type="STRING" id="1884432.SAMN05518683_11366"/>
<dbReference type="PANTHER" id="PTHR46648">
    <property type="entry name" value="HIT FAMILY PROTEIN 1"/>
    <property type="match status" value="1"/>
</dbReference>
<dbReference type="PANTHER" id="PTHR46648:SF1">
    <property type="entry name" value="ADENOSINE 5'-MONOPHOSPHORAMIDASE HNT1"/>
    <property type="match status" value="1"/>
</dbReference>
<dbReference type="Proteomes" id="UP000198892">
    <property type="component" value="Unassembled WGS sequence"/>
</dbReference>
<dbReference type="GO" id="GO:0003824">
    <property type="term" value="F:catalytic activity"/>
    <property type="evidence" value="ECO:0007669"/>
    <property type="project" value="InterPro"/>
</dbReference>
<protein>
    <submittedName>
        <fullName evidence="5">Histidine triad (HIT) family protein</fullName>
    </submittedName>
</protein>
<reference evidence="6" key="1">
    <citation type="submission" date="2016-10" db="EMBL/GenBank/DDBJ databases">
        <authorList>
            <person name="Varghese N."/>
            <person name="Submissions S."/>
        </authorList>
    </citation>
    <scope>NUCLEOTIDE SEQUENCE [LARGE SCALE GENOMIC DNA]</scope>
    <source>
        <strain evidence="6">S7</strain>
    </source>
</reference>
<evidence type="ECO:0000313" key="6">
    <source>
        <dbReference type="Proteomes" id="UP000198892"/>
    </source>
</evidence>
<dbReference type="PRINTS" id="PR00332">
    <property type="entry name" value="HISTRIAD"/>
</dbReference>
<dbReference type="InterPro" id="IPR001310">
    <property type="entry name" value="Histidine_triad_HIT"/>
</dbReference>
<feature type="active site" description="Tele-AMP-histidine intermediate" evidence="1">
    <location>
        <position position="121"/>
    </location>
</feature>
<evidence type="ECO:0000313" key="5">
    <source>
        <dbReference type="EMBL" id="SFP94532.1"/>
    </source>
</evidence>
<dbReference type="SUPFAM" id="SSF54197">
    <property type="entry name" value="HIT-like"/>
    <property type="match status" value="1"/>
</dbReference>
<dbReference type="PROSITE" id="PS00892">
    <property type="entry name" value="HIT_1"/>
    <property type="match status" value="1"/>
</dbReference>
<gene>
    <name evidence="5" type="ORF">SAMN05518683_11366</name>
</gene>
<dbReference type="InterPro" id="IPR036265">
    <property type="entry name" value="HIT-like_sf"/>
</dbReference>
<dbReference type="FunFam" id="3.30.428.10:FF:000014">
    <property type="entry name" value="Putative histidine triad (HIT) protein"/>
    <property type="match status" value="1"/>
</dbReference>
<dbReference type="InterPro" id="IPR011146">
    <property type="entry name" value="HIT-like"/>
</dbReference>
<feature type="domain" description="HIT" evidence="4">
    <location>
        <begin position="27"/>
        <end position="134"/>
    </location>
</feature>
<dbReference type="InterPro" id="IPR019808">
    <property type="entry name" value="Histidine_triad_CS"/>
</dbReference>
<evidence type="ECO:0000256" key="1">
    <source>
        <dbReference type="PIRSR" id="PIRSR601310-1"/>
    </source>
</evidence>
<dbReference type="EMBL" id="FOXD01000013">
    <property type="protein sequence ID" value="SFP94532.1"/>
    <property type="molecule type" value="Genomic_DNA"/>
</dbReference>
<name>A0A1I5UGZ9_9BACI</name>
<organism evidence="5 6">
    <name type="scientific">Salibacterium halotolerans</name>
    <dbReference type="NCBI Taxonomy" id="1884432"/>
    <lineage>
        <taxon>Bacteria</taxon>
        <taxon>Bacillati</taxon>
        <taxon>Bacillota</taxon>
        <taxon>Bacilli</taxon>
        <taxon>Bacillales</taxon>
        <taxon>Bacillaceae</taxon>
    </lineage>
</organism>
<dbReference type="Gene3D" id="3.30.428.10">
    <property type="entry name" value="HIT-like"/>
    <property type="match status" value="1"/>
</dbReference>
<evidence type="ECO:0000259" key="4">
    <source>
        <dbReference type="PROSITE" id="PS51084"/>
    </source>
</evidence>
<evidence type="ECO:0000256" key="2">
    <source>
        <dbReference type="PIRSR" id="PIRSR601310-3"/>
    </source>
</evidence>
<dbReference type="InterPro" id="IPR039384">
    <property type="entry name" value="HINT"/>
</dbReference>
<dbReference type="GO" id="GO:0009117">
    <property type="term" value="P:nucleotide metabolic process"/>
    <property type="evidence" value="ECO:0007669"/>
    <property type="project" value="TreeGrafter"/>
</dbReference>